<dbReference type="Proteomes" id="UP001417504">
    <property type="component" value="Unassembled WGS sequence"/>
</dbReference>
<evidence type="ECO:0000313" key="5">
    <source>
        <dbReference type="EMBL" id="KAK9144524.1"/>
    </source>
</evidence>
<evidence type="ECO:0000256" key="1">
    <source>
        <dbReference type="ARBA" id="ARBA00023016"/>
    </source>
</evidence>
<keyword evidence="1" id="KW-0346">Stress response</keyword>
<dbReference type="AlphaFoldDB" id="A0AAP0K388"/>
<gene>
    <name evidence="5" type="ORF">Sjap_004427</name>
</gene>
<dbReference type="CDD" id="cd06464">
    <property type="entry name" value="ACD_sHsps-like"/>
    <property type="match status" value="1"/>
</dbReference>
<evidence type="ECO:0000256" key="2">
    <source>
        <dbReference type="PROSITE-ProRule" id="PRU00285"/>
    </source>
</evidence>
<proteinExistence type="inferred from homology"/>
<feature type="domain" description="SHSP" evidence="4">
    <location>
        <begin position="32"/>
        <end position="154"/>
    </location>
</feature>
<dbReference type="PANTHER" id="PTHR11527">
    <property type="entry name" value="HEAT-SHOCK PROTEIN 20 FAMILY MEMBER"/>
    <property type="match status" value="1"/>
</dbReference>
<dbReference type="SUPFAM" id="SSF49764">
    <property type="entry name" value="HSP20-like chaperones"/>
    <property type="match status" value="1"/>
</dbReference>
<reference evidence="5 6" key="1">
    <citation type="submission" date="2024-01" db="EMBL/GenBank/DDBJ databases">
        <title>Genome assemblies of Stephania.</title>
        <authorList>
            <person name="Yang L."/>
        </authorList>
    </citation>
    <scope>NUCLEOTIDE SEQUENCE [LARGE SCALE GENOMIC DNA]</scope>
    <source>
        <strain evidence="5">QJT</strain>
        <tissue evidence="5">Leaf</tissue>
    </source>
</reference>
<evidence type="ECO:0000259" key="4">
    <source>
        <dbReference type="PROSITE" id="PS01031"/>
    </source>
</evidence>
<dbReference type="PROSITE" id="PS01031">
    <property type="entry name" value="SHSP"/>
    <property type="match status" value="1"/>
</dbReference>
<organism evidence="5 6">
    <name type="scientific">Stephania japonica</name>
    <dbReference type="NCBI Taxonomy" id="461633"/>
    <lineage>
        <taxon>Eukaryota</taxon>
        <taxon>Viridiplantae</taxon>
        <taxon>Streptophyta</taxon>
        <taxon>Embryophyta</taxon>
        <taxon>Tracheophyta</taxon>
        <taxon>Spermatophyta</taxon>
        <taxon>Magnoliopsida</taxon>
        <taxon>Ranunculales</taxon>
        <taxon>Menispermaceae</taxon>
        <taxon>Menispermoideae</taxon>
        <taxon>Cissampelideae</taxon>
        <taxon>Stephania</taxon>
    </lineage>
</organism>
<dbReference type="Gene3D" id="2.60.40.790">
    <property type="match status" value="1"/>
</dbReference>
<evidence type="ECO:0000313" key="6">
    <source>
        <dbReference type="Proteomes" id="UP001417504"/>
    </source>
</evidence>
<dbReference type="EMBL" id="JBBNAE010000002">
    <property type="protein sequence ID" value="KAK9144524.1"/>
    <property type="molecule type" value="Genomic_DNA"/>
</dbReference>
<name>A0AAP0K388_9MAGN</name>
<dbReference type="Pfam" id="PF00011">
    <property type="entry name" value="HSP20"/>
    <property type="match status" value="1"/>
</dbReference>
<evidence type="ECO:0000256" key="3">
    <source>
        <dbReference type="RuleBase" id="RU003616"/>
    </source>
</evidence>
<comment type="caution">
    <text evidence="5">The sequence shown here is derived from an EMBL/GenBank/DDBJ whole genome shotgun (WGS) entry which is preliminary data.</text>
</comment>
<sequence length="154" mass="17673">METLARDVERVLNLPEEMEKTLNQPARQYVKNTKALFRTQADIYEYPSHYSFVLDMPGLKVANIKVKVENGVLHVSGKKKKNKKIGDLGVEIEEAKAIRIERRRARYMRKFTLPVDANEEDMKVVYRDGVLTVNVSKKPKEESAKPKTVSIPIS</sequence>
<dbReference type="InterPro" id="IPR008978">
    <property type="entry name" value="HSP20-like_chaperone"/>
</dbReference>
<keyword evidence="6" id="KW-1185">Reference proteome</keyword>
<dbReference type="InterPro" id="IPR002068">
    <property type="entry name" value="A-crystallin/Hsp20_dom"/>
</dbReference>
<accession>A0AAP0K388</accession>
<comment type="similarity">
    <text evidence="2 3">Belongs to the small heat shock protein (HSP20) family.</text>
</comment>
<dbReference type="InterPro" id="IPR031107">
    <property type="entry name" value="Small_HSP"/>
</dbReference>
<protein>
    <recommendedName>
        <fullName evidence="4">SHSP domain-containing protein</fullName>
    </recommendedName>
</protein>